<sequence length="153" mass="17111">MNSELSVVIYILVLLSSHENEKLTSTQISERIRVNPARIRRVLSSIKKVGYVKAKEGIDGGYVLSKDPHEITLKDVYTLVSSKPLQIPKPPMMTKGNLTAEVDIQLVNIFIESEQQLMQQLEKITLGSMLHVMKECALGNVESFDDEEEIIGG</sequence>
<reference evidence="1 2" key="1">
    <citation type="submission" date="2020-05" db="EMBL/GenBank/DDBJ databases">
        <title>Genome Sequencing of Type Strains.</title>
        <authorList>
            <person name="Lemaire J.F."/>
            <person name="Inderbitzin P."/>
            <person name="Gregorio O.A."/>
            <person name="Collins S.B."/>
            <person name="Wespe N."/>
            <person name="Knight-Connoni V."/>
        </authorList>
    </citation>
    <scope>NUCLEOTIDE SEQUENCE [LARGE SCALE GENOMIC DNA]</scope>
    <source>
        <strain evidence="1 2">DSM 19942</strain>
    </source>
</reference>
<proteinExistence type="predicted"/>
<dbReference type="Proteomes" id="UP000577724">
    <property type="component" value="Unassembled WGS sequence"/>
</dbReference>
<dbReference type="InterPro" id="IPR000944">
    <property type="entry name" value="Tscrpt_reg_Rrf2"/>
</dbReference>
<dbReference type="PANTHER" id="PTHR33221:SF15">
    <property type="entry name" value="HTH-TYPE TRANSCRIPTIONAL REGULATOR YWGB-RELATED"/>
    <property type="match status" value="1"/>
</dbReference>
<dbReference type="InterPro" id="IPR036390">
    <property type="entry name" value="WH_DNA-bd_sf"/>
</dbReference>
<comment type="caution">
    <text evidence="1">The sequence shown here is derived from an EMBL/GenBank/DDBJ whole genome shotgun (WGS) entry which is preliminary data.</text>
</comment>
<dbReference type="Gene3D" id="1.10.10.10">
    <property type="entry name" value="Winged helix-like DNA-binding domain superfamily/Winged helix DNA-binding domain"/>
    <property type="match status" value="1"/>
</dbReference>
<accession>A0ABX2MRK0</accession>
<evidence type="ECO:0000313" key="2">
    <source>
        <dbReference type="Proteomes" id="UP000577724"/>
    </source>
</evidence>
<dbReference type="PROSITE" id="PS51197">
    <property type="entry name" value="HTH_RRF2_2"/>
    <property type="match status" value="1"/>
</dbReference>
<dbReference type="InterPro" id="IPR036388">
    <property type="entry name" value="WH-like_DNA-bd_sf"/>
</dbReference>
<evidence type="ECO:0000313" key="1">
    <source>
        <dbReference type="EMBL" id="NUU56679.1"/>
    </source>
</evidence>
<dbReference type="PANTHER" id="PTHR33221">
    <property type="entry name" value="WINGED HELIX-TURN-HELIX TRANSCRIPTIONAL REGULATOR, RRF2 FAMILY"/>
    <property type="match status" value="1"/>
</dbReference>
<name>A0ABX2MRK0_9BACL</name>
<dbReference type="GeneID" id="97133340"/>
<dbReference type="RefSeq" id="WP_175382799.1">
    <property type="nucleotide sequence ID" value="NZ_CBCRYD010000012.1"/>
</dbReference>
<dbReference type="SUPFAM" id="SSF46785">
    <property type="entry name" value="Winged helix' DNA-binding domain"/>
    <property type="match status" value="1"/>
</dbReference>
<dbReference type="Pfam" id="PF02082">
    <property type="entry name" value="Rrf2"/>
    <property type="match status" value="1"/>
</dbReference>
<dbReference type="EMBL" id="JABMCC010000115">
    <property type="protein sequence ID" value="NUU56679.1"/>
    <property type="molecule type" value="Genomic_DNA"/>
</dbReference>
<gene>
    <name evidence="1" type="ORF">HP548_21595</name>
</gene>
<protein>
    <submittedName>
        <fullName evidence="1">Rrf2 family transcriptional regulator</fullName>
    </submittedName>
</protein>
<keyword evidence="2" id="KW-1185">Reference proteome</keyword>
<organism evidence="1 2">
    <name type="scientific">Paenibacillus taichungensis</name>
    <dbReference type="NCBI Taxonomy" id="484184"/>
    <lineage>
        <taxon>Bacteria</taxon>
        <taxon>Bacillati</taxon>
        <taxon>Bacillota</taxon>
        <taxon>Bacilli</taxon>
        <taxon>Bacillales</taxon>
        <taxon>Paenibacillaceae</taxon>
        <taxon>Paenibacillus</taxon>
    </lineage>
</organism>